<dbReference type="PANTHER" id="PTHR24347">
    <property type="entry name" value="SERINE/THREONINE-PROTEIN KINASE"/>
    <property type="match status" value="1"/>
</dbReference>
<dbReference type="GO" id="GO:0004672">
    <property type="term" value="F:protein kinase activity"/>
    <property type="evidence" value="ECO:0007669"/>
    <property type="project" value="InterPro"/>
</dbReference>
<protein>
    <submittedName>
        <fullName evidence="5">Kinase-like protein</fullName>
    </submittedName>
</protein>
<feature type="domain" description="Protein kinase" evidence="4">
    <location>
        <begin position="7"/>
        <end position="264"/>
    </location>
</feature>
<reference evidence="5 6" key="1">
    <citation type="submission" date="2016-04" db="EMBL/GenBank/DDBJ databases">
        <title>Genome analyses suggest a sexual origin of heterokaryosis in a supposedly ancient asexual fungus.</title>
        <authorList>
            <person name="Ropars J."/>
            <person name="Sedzielewska K."/>
            <person name="Noel J."/>
            <person name="Charron P."/>
            <person name="Farinelli L."/>
            <person name="Marton T."/>
            <person name="Kruger M."/>
            <person name="Pelin A."/>
            <person name="Brachmann A."/>
            <person name="Corradi N."/>
        </authorList>
    </citation>
    <scope>NUCLEOTIDE SEQUENCE [LARGE SCALE GENOMIC DNA]</scope>
    <source>
        <strain evidence="5 6">C2</strain>
    </source>
</reference>
<dbReference type="PROSITE" id="PS50011">
    <property type="entry name" value="PROTEIN_KINASE_DOM"/>
    <property type="match status" value="1"/>
</dbReference>
<gene>
    <name evidence="5" type="ORF">RhiirC2_859552</name>
</gene>
<dbReference type="Gene3D" id="1.10.510.10">
    <property type="entry name" value="Transferase(Phosphotransferase) domain 1"/>
    <property type="match status" value="1"/>
</dbReference>
<evidence type="ECO:0000256" key="2">
    <source>
        <dbReference type="ARBA" id="ARBA00022840"/>
    </source>
</evidence>
<reference evidence="5 6" key="2">
    <citation type="submission" date="2017-10" db="EMBL/GenBank/DDBJ databases">
        <title>Extensive intraspecific genome diversity in a model arbuscular mycorrhizal fungus.</title>
        <authorList>
            <person name="Chen E.C.H."/>
            <person name="Morin E."/>
            <person name="Baudet D."/>
            <person name="Noel J."/>
            <person name="Ndikumana S."/>
            <person name="Charron P."/>
            <person name="St-Onge C."/>
            <person name="Giorgi J."/>
            <person name="Grigoriev I.V."/>
            <person name="Roux C."/>
            <person name="Martin F.M."/>
            <person name="Corradi N."/>
        </authorList>
    </citation>
    <scope>NUCLEOTIDE SEQUENCE [LARGE SCALE GENOMIC DNA]</scope>
    <source>
        <strain evidence="5 6">C2</strain>
    </source>
</reference>
<comment type="caution">
    <text evidence="5">The sequence shown here is derived from an EMBL/GenBank/DDBJ whole genome shotgun (WGS) entry which is preliminary data.</text>
</comment>
<dbReference type="VEuPathDB" id="FungiDB:RhiirA1_343164"/>
<keyword evidence="5" id="KW-0418">Kinase</keyword>
<dbReference type="FunFam" id="1.10.510.10:FF:000571">
    <property type="entry name" value="Maternal embryonic leucine zipper kinase"/>
    <property type="match status" value="1"/>
</dbReference>
<dbReference type="GO" id="GO:0005524">
    <property type="term" value="F:ATP binding"/>
    <property type="evidence" value="ECO:0007669"/>
    <property type="project" value="UniProtKB-KW"/>
</dbReference>
<keyword evidence="3" id="KW-0472">Membrane</keyword>
<dbReference type="InterPro" id="IPR000719">
    <property type="entry name" value="Prot_kinase_dom"/>
</dbReference>
<dbReference type="Gene3D" id="3.30.200.20">
    <property type="entry name" value="Phosphorylase Kinase, domain 1"/>
    <property type="match status" value="1"/>
</dbReference>
<dbReference type="EMBL" id="LLXL01000004">
    <property type="protein sequence ID" value="PKK80854.1"/>
    <property type="molecule type" value="Genomic_DNA"/>
</dbReference>
<feature type="transmembrane region" description="Helical" evidence="3">
    <location>
        <begin position="280"/>
        <end position="298"/>
    </location>
</feature>
<dbReference type="CDD" id="cd05117">
    <property type="entry name" value="STKc_CAMK"/>
    <property type="match status" value="1"/>
</dbReference>
<keyword evidence="2" id="KW-0067">ATP-binding</keyword>
<dbReference type="Pfam" id="PF00069">
    <property type="entry name" value="Pkinase"/>
    <property type="match status" value="1"/>
</dbReference>
<evidence type="ECO:0000313" key="5">
    <source>
        <dbReference type="EMBL" id="PKK80854.1"/>
    </source>
</evidence>
<name>A0A2N1P3U3_9GLOM</name>
<keyword evidence="3" id="KW-0812">Transmembrane</keyword>
<evidence type="ECO:0000256" key="3">
    <source>
        <dbReference type="SAM" id="Phobius"/>
    </source>
</evidence>
<dbReference type="Proteomes" id="UP000233469">
    <property type="component" value="Unassembled WGS sequence"/>
</dbReference>
<dbReference type="SUPFAM" id="SSF56112">
    <property type="entry name" value="Protein kinase-like (PK-like)"/>
    <property type="match status" value="1"/>
</dbReference>
<evidence type="ECO:0000256" key="1">
    <source>
        <dbReference type="ARBA" id="ARBA00022741"/>
    </source>
</evidence>
<organism evidence="5 6">
    <name type="scientific">Rhizophagus irregularis</name>
    <dbReference type="NCBI Taxonomy" id="588596"/>
    <lineage>
        <taxon>Eukaryota</taxon>
        <taxon>Fungi</taxon>
        <taxon>Fungi incertae sedis</taxon>
        <taxon>Mucoromycota</taxon>
        <taxon>Glomeromycotina</taxon>
        <taxon>Glomeromycetes</taxon>
        <taxon>Glomerales</taxon>
        <taxon>Glomeraceae</taxon>
        <taxon>Rhizophagus</taxon>
    </lineage>
</organism>
<dbReference type="VEuPathDB" id="FungiDB:RhiirFUN_002359"/>
<accession>A0A2N1P3U3</accession>
<dbReference type="InterPro" id="IPR011009">
    <property type="entry name" value="Kinase-like_dom_sf"/>
</dbReference>
<keyword evidence="5" id="KW-0808">Transferase</keyword>
<dbReference type="VEuPathDB" id="FungiDB:FUN_002241"/>
<evidence type="ECO:0000313" key="6">
    <source>
        <dbReference type="Proteomes" id="UP000233469"/>
    </source>
</evidence>
<proteinExistence type="predicted"/>
<keyword evidence="3" id="KW-1133">Transmembrane helix</keyword>
<dbReference type="AlphaFoldDB" id="A0A2N1P3U3"/>
<evidence type="ECO:0000259" key="4">
    <source>
        <dbReference type="PROSITE" id="PS50011"/>
    </source>
</evidence>
<keyword evidence="1" id="KW-0547">Nucleotide-binding</keyword>
<sequence>MVVACKYKTGKILGAGTYTVVKEAQYIKTKQYFAVKIINKKTMEGRWDMIVNELNILKNISQGHRYILTLVDYFESINNFYIVTDRALGGDLNSRICQKGSYFERNAINIVRNIIEAVKYLHDKEIVHRNLKPENIIFRTQDDESDILICGFHLSRIIDSDILNTICGAPGYMAPEIFGNSGYSKPIDLWSIGVITYFILCGFEPFGNEGTYEEIHDVLRANYNFNEKSWKKVSDTAKDFINKLLVIDPDSRLNAYQALAHPWITASSNFNSRKGAIETVFMWFFIIYNILVSMLHKFI</sequence>